<keyword evidence="1" id="KW-0812">Transmembrane</keyword>
<feature type="transmembrane region" description="Helical" evidence="1">
    <location>
        <begin position="214"/>
        <end position="241"/>
    </location>
</feature>
<feature type="transmembrane region" description="Helical" evidence="1">
    <location>
        <begin position="368"/>
        <end position="387"/>
    </location>
</feature>
<accession>A0A6V0FPT6</accession>
<reference evidence="2" key="1">
    <citation type="submission" date="2021-01" db="EMBL/GenBank/DDBJ databases">
        <authorList>
            <person name="Corre E."/>
            <person name="Pelletier E."/>
            <person name="Niang G."/>
            <person name="Scheremetjew M."/>
            <person name="Finn R."/>
            <person name="Kale V."/>
            <person name="Holt S."/>
            <person name="Cochrane G."/>
            <person name="Meng A."/>
            <person name="Brown T."/>
            <person name="Cohen L."/>
        </authorList>
    </citation>
    <scope>NUCLEOTIDE SEQUENCE</scope>
    <source>
        <strain evidence="2">RCC3387</strain>
    </source>
</reference>
<feature type="transmembrane region" description="Helical" evidence="1">
    <location>
        <begin position="102"/>
        <end position="123"/>
    </location>
</feature>
<feature type="transmembrane region" description="Helical" evidence="1">
    <location>
        <begin position="163"/>
        <end position="181"/>
    </location>
</feature>
<evidence type="ECO:0000256" key="1">
    <source>
        <dbReference type="SAM" id="Phobius"/>
    </source>
</evidence>
<sequence>MAPGIGGDRAVVEPLIGKTAQGHAAAGACMSIEEAEEKWDSLSYRERMMPFFYKAAVANYTMPVALLSALYIFLGFVWFAFFWYVIRDPTQELFSERNARKFVLYNVLHGVLGFGAANGPLGLKMSFPFGSTGLMFLTPGTLCSPLLPAVVGCVQRLPARRSALHVLLNAAYMAALAYAIAEPSFARIHIVCVAMAAATVFDFTVFLASRGEHYGYMVVCMAFPDWIAGCQWVQLMLWIMVGFSKCGPWFKYVIQGLLKDAIWTPCLPAKTMARLFNRDFDRDDFTPSRTAHALAALGAAGEWLGPLCCALGPAGGVVNAVGVFGMIAYHSFIWSTLPTASVFEWQYYTMYMTYFLYRLHPMALPSSPPLLVLLAFVLLGLPVVGQLRPSLVPFLLAYRQYAGNWRIGTVLLRKSAKHKFDKLKTYESIYWWKAAPPELGGEHAYYKFMSPLISVPLFRGMIPIVEAFLEKTGADIDDFWEVPTMTFITSVNGWNLGGSWEICRECWRHAVVEVCGLERGDMYLLMGEPAGILPPYTVGYRVMDMVKGPLDAELFASVPFSELEGTHPVQVRIKPERIQSGRSIAGTFLDTYYI</sequence>
<evidence type="ECO:0000313" key="2">
    <source>
        <dbReference type="EMBL" id="CAD9583225.1"/>
    </source>
</evidence>
<organism evidence="2">
    <name type="scientific">Zooxanthella nutricula</name>
    <dbReference type="NCBI Taxonomy" id="1333877"/>
    <lineage>
        <taxon>Eukaryota</taxon>
        <taxon>Sar</taxon>
        <taxon>Alveolata</taxon>
        <taxon>Dinophyceae</taxon>
        <taxon>Peridiniales</taxon>
        <taxon>Peridiniales incertae sedis</taxon>
        <taxon>Zooxanthella</taxon>
    </lineage>
</organism>
<name>A0A6V0FPT6_9DINO</name>
<gene>
    <name evidence="2" type="ORF">BRAN1462_LOCUS31990</name>
</gene>
<protein>
    <submittedName>
        <fullName evidence="2">Uncharacterized protein</fullName>
    </submittedName>
</protein>
<feature type="transmembrane region" description="Helical" evidence="1">
    <location>
        <begin position="60"/>
        <end position="86"/>
    </location>
</feature>
<dbReference type="Pfam" id="PF12077">
    <property type="entry name" value="DUF3556"/>
    <property type="match status" value="1"/>
</dbReference>
<dbReference type="AlphaFoldDB" id="A0A6V0FPT6"/>
<dbReference type="EMBL" id="HBGW01050275">
    <property type="protein sequence ID" value="CAD9583225.1"/>
    <property type="molecule type" value="Transcribed_RNA"/>
</dbReference>
<keyword evidence="1" id="KW-0472">Membrane</keyword>
<feature type="transmembrane region" description="Helical" evidence="1">
    <location>
        <begin position="331"/>
        <end position="348"/>
    </location>
</feature>
<proteinExistence type="predicted"/>
<keyword evidence="1" id="KW-1133">Transmembrane helix</keyword>
<feature type="transmembrane region" description="Helical" evidence="1">
    <location>
        <begin position="187"/>
        <end position="207"/>
    </location>
</feature>
<dbReference type="InterPro" id="IPR021941">
    <property type="entry name" value="DUF3556_TM"/>
</dbReference>
<feature type="transmembrane region" description="Helical" evidence="1">
    <location>
        <begin position="129"/>
        <end position="151"/>
    </location>
</feature>